<accession>F4S353</accession>
<protein>
    <submittedName>
        <fullName evidence="2">Uncharacterized protein</fullName>
    </submittedName>
</protein>
<dbReference type="HOGENOM" id="CLU_1294659_0_0_1"/>
<dbReference type="Proteomes" id="UP000001072">
    <property type="component" value="Unassembled WGS sequence"/>
</dbReference>
<name>F4S353_MELLP</name>
<dbReference type="VEuPathDB" id="FungiDB:MELLADRAFT_111420"/>
<evidence type="ECO:0000256" key="1">
    <source>
        <dbReference type="SAM" id="MobiDB-lite"/>
    </source>
</evidence>
<dbReference type="KEGG" id="mlr:MELLADRAFT_111420"/>
<organism evidence="3">
    <name type="scientific">Melampsora larici-populina (strain 98AG31 / pathotype 3-4-7)</name>
    <name type="common">Poplar leaf rust fungus</name>
    <dbReference type="NCBI Taxonomy" id="747676"/>
    <lineage>
        <taxon>Eukaryota</taxon>
        <taxon>Fungi</taxon>
        <taxon>Dikarya</taxon>
        <taxon>Basidiomycota</taxon>
        <taxon>Pucciniomycotina</taxon>
        <taxon>Pucciniomycetes</taxon>
        <taxon>Pucciniales</taxon>
        <taxon>Melampsoraceae</taxon>
        <taxon>Melampsora</taxon>
    </lineage>
</organism>
<dbReference type="EMBL" id="GL883142">
    <property type="protein sequence ID" value="EGG00968.1"/>
    <property type="molecule type" value="Genomic_DNA"/>
</dbReference>
<keyword evidence="3" id="KW-1185">Reference proteome</keyword>
<evidence type="ECO:0000313" key="2">
    <source>
        <dbReference type="EMBL" id="EGG00968.1"/>
    </source>
</evidence>
<proteinExistence type="predicted"/>
<dbReference type="RefSeq" id="XP_007415816.1">
    <property type="nucleotide sequence ID" value="XM_007415754.1"/>
</dbReference>
<reference evidence="3" key="1">
    <citation type="journal article" date="2011" name="Proc. Natl. Acad. Sci. U.S.A.">
        <title>Obligate biotrophy features unraveled by the genomic analysis of rust fungi.</title>
        <authorList>
            <person name="Duplessis S."/>
            <person name="Cuomo C.A."/>
            <person name="Lin Y.-C."/>
            <person name="Aerts A."/>
            <person name="Tisserant E."/>
            <person name="Veneault-Fourrey C."/>
            <person name="Joly D.L."/>
            <person name="Hacquard S."/>
            <person name="Amselem J."/>
            <person name="Cantarel B.L."/>
            <person name="Chiu R."/>
            <person name="Coutinho P.M."/>
            <person name="Feau N."/>
            <person name="Field M."/>
            <person name="Frey P."/>
            <person name="Gelhaye E."/>
            <person name="Goldberg J."/>
            <person name="Grabherr M.G."/>
            <person name="Kodira C.D."/>
            <person name="Kohler A."/>
            <person name="Kuees U."/>
            <person name="Lindquist E.A."/>
            <person name="Lucas S.M."/>
            <person name="Mago R."/>
            <person name="Mauceli E."/>
            <person name="Morin E."/>
            <person name="Murat C."/>
            <person name="Pangilinan J.L."/>
            <person name="Park R."/>
            <person name="Pearson M."/>
            <person name="Quesneville H."/>
            <person name="Rouhier N."/>
            <person name="Sakthikumar S."/>
            <person name="Salamov A.A."/>
            <person name="Schmutz J."/>
            <person name="Selles B."/>
            <person name="Shapiro H."/>
            <person name="Tanguay P."/>
            <person name="Tuskan G.A."/>
            <person name="Henrissat B."/>
            <person name="Van de Peer Y."/>
            <person name="Rouze P."/>
            <person name="Ellis J.G."/>
            <person name="Dodds P.N."/>
            <person name="Schein J.E."/>
            <person name="Zhong S."/>
            <person name="Hamelin R.C."/>
            <person name="Grigoriev I.V."/>
            <person name="Szabo L.J."/>
            <person name="Martin F."/>
        </authorList>
    </citation>
    <scope>NUCLEOTIDE SEQUENCE [LARGE SCALE GENOMIC DNA]</scope>
    <source>
        <strain evidence="3">98AG31 / pathotype 3-4-7</strain>
    </source>
</reference>
<evidence type="ECO:0000313" key="3">
    <source>
        <dbReference type="Proteomes" id="UP000001072"/>
    </source>
</evidence>
<dbReference type="GeneID" id="18924373"/>
<sequence>MSLFGTSPDRVPSRCTTPVTPRTDRCPDAPLGAREPNLYYPHPRRSSSPNAKRRDRSKDSKSPRQIRPAPSITAMSLFTSFAFAEVEKETNAVSRSCPPKPIRRRLNKYSSASELECALGSVCLNEQKSGEEHELQEYSPRSVKTKRMRDLIEVDQNASDHEDCRVGVGHDEKGVFWKNLSLPVRQSASTAYIGIYSLTSNFRDIIPFMFVVW</sequence>
<gene>
    <name evidence="2" type="ORF">MELLADRAFT_111420</name>
</gene>
<dbReference type="InParanoid" id="F4S353"/>
<dbReference type="AlphaFoldDB" id="F4S353"/>
<feature type="region of interest" description="Disordered" evidence="1">
    <location>
        <begin position="1"/>
        <end position="71"/>
    </location>
</feature>
<dbReference type="OrthoDB" id="10417791at2759"/>